<dbReference type="GO" id="GO:0009279">
    <property type="term" value="C:cell outer membrane"/>
    <property type="evidence" value="ECO:0007669"/>
    <property type="project" value="UniProtKB-SubCell"/>
</dbReference>
<evidence type="ECO:0000256" key="5">
    <source>
        <dbReference type="ARBA" id="ARBA00022692"/>
    </source>
</evidence>
<keyword evidence="17" id="KW-1185">Reference proteome</keyword>
<evidence type="ECO:0000313" key="17">
    <source>
        <dbReference type="Proteomes" id="UP000318055"/>
    </source>
</evidence>
<keyword evidence="7" id="KW-0406">Ion transport</keyword>
<accession>A0A518RIU1</accession>
<evidence type="ECO:0000256" key="4">
    <source>
        <dbReference type="ARBA" id="ARBA00022496"/>
    </source>
</evidence>
<dbReference type="OrthoDB" id="7455607at2"/>
<keyword evidence="2 11" id="KW-0813">Transport</keyword>
<evidence type="ECO:0000256" key="8">
    <source>
        <dbReference type="ARBA" id="ARBA00023077"/>
    </source>
</evidence>
<feature type="signal peptide" evidence="13">
    <location>
        <begin position="1"/>
        <end position="25"/>
    </location>
</feature>
<dbReference type="InterPro" id="IPR036942">
    <property type="entry name" value="Beta-barrel_TonB_sf"/>
</dbReference>
<dbReference type="Pfam" id="PF00593">
    <property type="entry name" value="TonB_dep_Rec_b-barrel"/>
    <property type="match status" value="1"/>
</dbReference>
<dbReference type="PANTHER" id="PTHR32552:SF81">
    <property type="entry name" value="TONB-DEPENDENT OUTER MEMBRANE RECEPTOR"/>
    <property type="match status" value="1"/>
</dbReference>
<evidence type="ECO:0000256" key="1">
    <source>
        <dbReference type="ARBA" id="ARBA00004571"/>
    </source>
</evidence>
<evidence type="ECO:0000259" key="14">
    <source>
        <dbReference type="Pfam" id="PF00593"/>
    </source>
</evidence>
<dbReference type="InterPro" id="IPR000531">
    <property type="entry name" value="Beta-barrel_TonB"/>
</dbReference>
<comment type="similarity">
    <text evidence="11 12">Belongs to the TonB-dependent receptor family.</text>
</comment>
<evidence type="ECO:0000256" key="2">
    <source>
        <dbReference type="ARBA" id="ARBA00022448"/>
    </source>
</evidence>
<dbReference type="InterPro" id="IPR012910">
    <property type="entry name" value="Plug_dom"/>
</dbReference>
<dbReference type="KEGG" id="ssua:FPZ54_15960"/>
<dbReference type="GO" id="GO:0006826">
    <property type="term" value="P:iron ion transport"/>
    <property type="evidence" value="ECO:0007669"/>
    <property type="project" value="UniProtKB-KW"/>
</dbReference>
<dbReference type="Gene3D" id="2.40.170.20">
    <property type="entry name" value="TonB-dependent receptor, beta-barrel domain"/>
    <property type="match status" value="1"/>
</dbReference>
<dbReference type="EMBL" id="CP042239">
    <property type="protein sequence ID" value="QDX27353.1"/>
    <property type="molecule type" value="Genomic_DNA"/>
</dbReference>
<dbReference type="Pfam" id="PF07715">
    <property type="entry name" value="Plug"/>
    <property type="match status" value="1"/>
</dbReference>
<feature type="domain" description="TonB-dependent receptor-like beta-barrel" evidence="14">
    <location>
        <begin position="285"/>
        <end position="707"/>
    </location>
</feature>
<evidence type="ECO:0000256" key="9">
    <source>
        <dbReference type="ARBA" id="ARBA00023136"/>
    </source>
</evidence>
<dbReference type="Proteomes" id="UP000318055">
    <property type="component" value="Chromosome"/>
</dbReference>
<dbReference type="PROSITE" id="PS52016">
    <property type="entry name" value="TONB_DEPENDENT_REC_3"/>
    <property type="match status" value="1"/>
</dbReference>
<keyword evidence="10 11" id="KW-0998">Cell outer membrane</keyword>
<evidence type="ECO:0000256" key="7">
    <source>
        <dbReference type="ARBA" id="ARBA00023065"/>
    </source>
</evidence>
<evidence type="ECO:0000256" key="10">
    <source>
        <dbReference type="ARBA" id="ARBA00023237"/>
    </source>
</evidence>
<dbReference type="PANTHER" id="PTHR32552">
    <property type="entry name" value="FERRICHROME IRON RECEPTOR-RELATED"/>
    <property type="match status" value="1"/>
</dbReference>
<feature type="domain" description="TonB-dependent receptor plug" evidence="15">
    <location>
        <begin position="67"/>
        <end position="174"/>
    </location>
</feature>
<keyword evidence="5 11" id="KW-0812">Transmembrane</keyword>
<dbReference type="AlphaFoldDB" id="A0A518RIU1"/>
<keyword evidence="9 11" id="KW-0472">Membrane</keyword>
<evidence type="ECO:0000313" key="16">
    <source>
        <dbReference type="EMBL" id="QDX27353.1"/>
    </source>
</evidence>
<protein>
    <submittedName>
        <fullName evidence="16">TonB-dependent receptor</fullName>
    </submittedName>
</protein>
<keyword evidence="3 11" id="KW-1134">Transmembrane beta strand</keyword>
<name>A0A518RIU1_9SPHN</name>
<evidence type="ECO:0000259" key="15">
    <source>
        <dbReference type="Pfam" id="PF07715"/>
    </source>
</evidence>
<dbReference type="SUPFAM" id="SSF56935">
    <property type="entry name" value="Porins"/>
    <property type="match status" value="1"/>
</dbReference>
<organism evidence="16 17">
    <name type="scientific">Sphingomonas suaedae</name>
    <dbReference type="NCBI Taxonomy" id="2599297"/>
    <lineage>
        <taxon>Bacteria</taxon>
        <taxon>Pseudomonadati</taxon>
        <taxon>Pseudomonadota</taxon>
        <taxon>Alphaproteobacteria</taxon>
        <taxon>Sphingomonadales</taxon>
        <taxon>Sphingomonadaceae</taxon>
        <taxon>Sphingomonas</taxon>
    </lineage>
</organism>
<evidence type="ECO:0000256" key="12">
    <source>
        <dbReference type="RuleBase" id="RU003357"/>
    </source>
</evidence>
<keyword evidence="8 12" id="KW-0798">TonB box</keyword>
<dbReference type="CDD" id="cd01347">
    <property type="entry name" value="ligand_gated_channel"/>
    <property type="match status" value="1"/>
</dbReference>
<reference evidence="16 17" key="1">
    <citation type="submission" date="2019-07" db="EMBL/GenBank/DDBJ databases">
        <title>Sphingomonas alkalisoli sp. nov., isolated from rhizosphere soil of Suaedae salsa.</title>
        <authorList>
            <person name="Zhang H."/>
            <person name="Xu L."/>
            <person name="Zhang J.-X."/>
            <person name="Sun J.-Q."/>
        </authorList>
    </citation>
    <scope>NUCLEOTIDE SEQUENCE [LARGE SCALE GENOMIC DNA]</scope>
    <source>
        <strain evidence="16 17">XS-10</strain>
    </source>
</reference>
<keyword evidence="13" id="KW-0732">Signal</keyword>
<feature type="chain" id="PRO_5021728492" evidence="13">
    <location>
        <begin position="26"/>
        <end position="741"/>
    </location>
</feature>
<evidence type="ECO:0000256" key="3">
    <source>
        <dbReference type="ARBA" id="ARBA00022452"/>
    </source>
</evidence>
<dbReference type="RefSeq" id="WP_145848813.1">
    <property type="nucleotide sequence ID" value="NZ_CP042239.1"/>
</dbReference>
<keyword evidence="16" id="KW-0675">Receptor</keyword>
<sequence>MKALTYRLLPGVALAALCGPFSAHASAAKSELAAEATEAEGQDGTQDTDPSRAQEIIVTAQRRSQSLQDVPVTVTVFGAEEIQDARIQQIGDVVTRTPGLAFDAYPATQPRLFIRGIGSSDRGAAGDPSTAVFLDEIYLGRPAAIAFDAFDVERIEVLKGPQGTLFGRNVVGGAINVITRRPELAGFDAGAEFTYGNFDRIEGAGYLNVPFANNTGAVRLSGAYRSHDGYTFNPYLGRSIDDQDTLSGRLQISGEPSDSFRFHLTVDGTRDRMTGPANHTLELDGSDPLSNFYTSNFDPDVTYGSTVGYQDRDTFGVRAEIQKDLGFGTLTFLGSYREVDYSSRYDLDGGNPDPTSPGYNDINIAGGDDETAELSSQELRLSSLPGSKLNWVVGFYHYSQTVERTNEMTLDAPVIAPFTITEIFDNVATLDSIAFFGDASIPITDKLSVFGGVRWTRDDKRSHVWNTRSLIPVRAEEFFDVTAEGSFDAVTWRAGVEFSPAPDHMLYASVSRGFKSGGFQDTPANADEAARPFLPETATQYEIGQKSSFWDRRIVWNNTLFYVDYTDLQTSQLVGGQFVVSNAGQARVQGYETQLVARPVDGLSLSASYAYTDAKFVDFVEGGTDYSGNRLSRAPEHKLTLSPSYTYRMASGVEITAAADYLYTSKIFDDNSNQPPELRGPSEYVDARLIIDGIADHWSLSIWAKNLTDERARTWQGTNLGANFGAFSPPRTYGATLRWQY</sequence>
<proteinExistence type="inferred from homology"/>
<evidence type="ECO:0000256" key="13">
    <source>
        <dbReference type="SAM" id="SignalP"/>
    </source>
</evidence>
<gene>
    <name evidence="16" type="ORF">FPZ54_15960</name>
</gene>
<evidence type="ECO:0000256" key="11">
    <source>
        <dbReference type="PROSITE-ProRule" id="PRU01360"/>
    </source>
</evidence>
<keyword evidence="4" id="KW-0410">Iron transport</keyword>
<comment type="subcellular location">
    <subcellularLocation>
        <location evidence="1 11">Cell outer membrane</location>
        <topology evidence="1 11">Multi-pass membrane protein</topology>
    </subcellularLocation>
</comment>
<evidence type="ECO:0000256" key="6">
    <source>
        <dbReference type="ARBA" id="ARBA00023004"/>
    </source>
</evidence>
<keyword evidence="6" id="KW-0408">Iron</keyword>
<dbReference type="InterPro" id="IPR039426">
    <property type="entry name" value="TonB-dep_rcpt-like"/>
</dbReference>